<evidence type="ECO:0000313" key="2">
    <source>
        <dbReference type="Proteomes" id="UP001224622"/>
    </source>
</evidence>
<sequence length="458" mass="53404">MEKITKNGGYNESENILAELCEKTFLKLWSYPSLFRDDGKGRNGVGKELCDLLIVFGNDIVIFSDKHITYQINNEEGVAWGRWKRSAINDSAKQLIGTKKWIKKLPSRIFLDHNCTSVFPFFRGKDISEYNFHLVAIANGLPSEKRIIINTSQEELVNFETQYTFSNEFIHIFDTKAFENITKELDTSKDFIDYLNKRKETLLNVKNIYCKGEENLLAEYLLREDIPLSVFKSKRGKKIRDCEYMDLINSHDYKNGKILDKNSYLWDYLIDNIATHLMEGSLITYVDNSLDEKKMVIEKMASYDRLSRREHAMAIMKKYTKTPPLAMSSFLIHSGDHVFSFIITPSLPFKKKPNMTHEKYINSRLDILQAYCSAWYEEHKCDVVAVITDNLEIPIEHPNEKLTKLIFQKGISTLYRKSGELSQGEKDNLEYIRSYYGILAPKRIVKSEWLSKQYPDKI</sequence>
<dbReference type="AlphaFoldDB" id="A0AAJ1YLP8"/>
<accession>A0AAJ1YLP8</accession>
<organism evidence="1 2">
    <name type="scientific">Serratia fonticola</name>
    <dbReference type="NCBI Taxonomy" id="47917"/>
    <lineage>
        <taxon>Bacteria</taxon>
        <taxon>Pseudomonadati</taxon>
        <taxon>Pseudomonadota</taxon>
        <taxon>Gammaproteobacteria</taxon>
        <taxon>Enterobacterales</taxon>
        <taxon>Yersiniaceae</taxon>
        <taxon>Serratia</taxon>
    </lineage>
</organism>
<dbReference type="RefSeq" id="WP_309048728.1">
    <property type="nucleotide sequence ID" value="NZ_JAVIGA010000067.1"/>
</dbReference>
<proteinExistence type="predicted"/>
<dbReference type="Proteomes" id="UP001224622">
    <property type="component" value="Unassembled WGS sequence"/>
</dbReference>
<protein>
    <submittedName>
        <fullName evidence="1">Uncharacterized protein</fullName>
    </submittedName>
</protein>
<name>A0AAJ1YLP8_SERFO</name>
<dbReference type="EMBL" id="JAVIGA010000067">
    <property type="protein sequence ID" value="MDQ9130400.1"/>
    <property type="molecule type" value="Genomic_DNA"/>
</dbReference>
<reference evidence="1" key="1">
    <citation type="submission" date="2023-08" db="EMBL/GenBank/DDBJ databases">
        <title>The Comparative Genomic Analysis of Yersiniaceae from Polar Regions.</title>
        <authorList>
            <person name="Goncharov A."/>
            <person name="Aslanov B."/>
            <person name="Kolodzhieva V."/>
            <person name="Azarov D."/>
            <person name="Mochov A."/>
            <person name="Lebedeva E."/>
        </authorList>
    </citation>
    <scope>NUCLEOTIDE SEQUENCE</scope>
    <source>
        <strain evidence="1">Vf</strain>
    </source>
</reference>
<evidence type="ECO:0000313" key="1">
    <source>
        <dbReference type="EMBL" id="MDQ9130400.1"/>
    </source>
</evidence>
<gene>
    <name evidence="1" type="ORF">RDT67_28785</name>
</gene>
<comment type="caution">
    <text evidence="1">The sequence shown here is derived from an EMBL/GenBank/DDBJ whole genome shotgun (WGS) entry which is preliminary data.</text>
</comment>